<evidence type="ECO:0000313" key="3">
    <source>
        <dbReference type="Proteomes" id="UP000887226"/>
    </source>
</evidence>
<reference evidence="2" key="1">
    <citation type="journal article" date="2021" name="IMA Fungus">
        <title>Genomic characterization of three marine fungi, including Emericellopsis atlantica sp. nov. with signatures of a generalist lifestyle and marine biomass degradation.</title>
        <authorList>
            <person name="Hagestad O.C."/>
            <person name="Hou L."/>
            <person name="Andersen J.H."/>
            <person name="Hansen E.H."/>
            <person name="Altermark B."/>
            <person name="Li C."/>
            <person name="Kuhnert E."/>
            <person name="Cox R.J."/>
            <person name="Crous P.W."/>
            <person name="Spatafora J.W."/>
            <person name="Lail K."/>
            <person name="Amirebrahimi M."/>
            <person name="Lipzen A."/>
            <person name="Pangilinan J."/>
            <person name="Andreopoulos W."/>
            <person name="Hayes R.D."/>
            <person name="Ng V."/>
            <person name="Grigoriev I.V."/>
            <person name="Jackson S.A."/>
            <person name="Sutton T.D.S."/>
            <person name="Dobson A.D.W."/>
            <person name="Rama T."/>
        </authorList>
    </citation>
    <scope>NUCLEOTIDE SEQUENCE</scope>
    <source>
        <strain evidence="2">TRa3180A</strain>
    </source>
</reference>
<dbReference type="SUPFAM" id="SSF81383">
    <property type="entry name" value="F-box domain"/>
    <property type="match status" value="1"/>
</dbReference>
<sequence length="73" mass="8535">MGIISLPNDIFLPITLYLSPFDLIKCRLVSKGFFGAFTEPDFNRFALQRRIPNFQEARKRQIASIGFRSRLWV</sequence>
<gene>
    <name evidence="2" type="ORF">BJ878DRAFT_518490</name>
</gene>
<feature type="domain" description="F-box" evidence="1">
    <location>
        <begin position="1"/>
        <end position="31"/>
    </location>
</feature>
<feature type="non-terminal residue" evidence="2">
    <location>
        <position position="73"/>
    </location>
</feature>
<dbReference type="Pfam" id="PF12937">
    <property type="entry name" value="F-box-like"/>
    <property type="match status" value="1"/>
</dbReference>
<dbReference type="PROSITE" id="PS50181">
    <property type="entry name" value="FBOX"/>
    <property type="match status" value="1"/>
</dbReference>
<dbReference type="OrthoDB" id="5334391at2759"/>
<proteinExistence type="predicted"/>
<keyword evidence="3" id="KW-1185">Reference proteome</keyword>
<dbReference type="Proteomes" id="UP000887226">
    <property type="component" value="Unassembled WGS sequence"/>
</dbReference>
<dbReference type="AlphaFoldDB" id="A0A9P7YY49"/>
<protein>
    <recommendedName>
        <fullName evidence="1">F-box domain-containing protein</fullName>
    </recommendedName>
</protein>
<dbReference type="EMBL" id="MU254143">
    <property type="protein sequence ID" value="KAG9241881.1"/>
    <property type="molecule type" value="Genomic_DNA"/>
</dbReference>
<dbReference type="SMART" id="SM00256">
    <property type="entry name" value="FBOX"/>
    <property type="match status" value="1"/>
</dbReference>
<comment type="caution">
    <text evidence="2">The sequence shown here is derived from an EMBL/GenBank/DDBJ whole genome shotgun (WGS) entry which is preliminary data.</text>
</comment>
<dbReference type="CDD" id="cd09917">
    <property type="entry name" value="F-box_SF"/>
    <property type="match status" value="1"/>
</dbReference>
<organism evidence="2 3">
    <name type="scientific">Calycina marina</name>
    <dbReference type="NCBI Taxonomy" id="1763456"/>
    <lineage>
        <taxon>Eukaryota</taxon>
        <taxon>Fungi</taxon>
        <taxon>Dikarya</taxon>
        <taxon>Ascomycota</taxon>
        <taxon>Pezizomycotina</taxon>
        <taxon>Leotiomycetes</taxon>
        <taxon>Helotiales</taxon>
        <taxon>Pezizellaceae</taxon>
        <taxon>Calycina</taxon>
    </lineage>
</organism>
<name>A0A9P7YY49_9HELO</name>
<dbReference type="InterPro" id="IPR036047">
    <property type="entry name" value="F-box-like_dom_sf"/>
</dbReference>
<dbReference type="InterPro" id="IPR001810">
    <property type="entry name" value="F-box_dom"/>
</dbReference>
<evidence type="ECO:0000259" key="1">
    <source>
        <dbReference type="PROSITE" id="PS50181"/>
    </source>
</evidence>
<accession>A0A9P7YY49</accession>
<evidence type="ECO:0000313" key="2">
    <source>
        <dbReference type="EMBL" id="KAG9241881.1"/>
    </source>
</evidence>